<gene>
    <name evidence="4" type="ORF">SAMN05216446_0987</name>
    <name evidence="3" type="ORF">SAMN05216447_10443</name>
</gene>
<feature type="domain" description="YbaK/aminoacyl-tRNA synthetase-associated" evidence="2">
    <location>
        <begin position="22"/>
        <end position="146"/>
    </location>
</feature>
<dbReference type="PANTHER" id="PTHR31423">
    <property type="entry name" value="YBAK DOMAIN-CONTAINING PROTEIN"/>
    <property type="match status" value="1"/>
</dbReference>
<dbReference type="Proteomes" id="UP000199128">
    <property type="component" value="Unassembled WGS sequence"/>
</dbReference>
<dbReference type="RefSeq" id="WP_078687531.1">
    <property type="nucleotide sequence ID" value="NZ_FNWT01000004.1"/>
</dbReference>
<dbReference type="GO" id="GO:0002161">
    <property type="term" value="F:aminoacyl-tRNA deacylase activity"/>
    <property type="evidence" value="ECO:0007669"/>
    <property type="project" value="InterPro"/>
</dbReference>
<sequence length="174" mass="19610">MTEDDLYQMLDERGVPYEVYHHKAIFTVAEGDAVGIPELGTHTKNLFLRDDKKRNYYLVTAHEDQRVDLKALAARIPSRRLSFASEKDLVSMLGLVAGSVTPWGVLNDEGRTVTMIYDRNLKGRRIDAHPLVNTATMFVQMDDLVTLQREHGTRVLFLDLGPDDAEEAGPRAGR</sequence>
<dbReference type="InterPro" id="IPR040285">
    <property type="entry name" value="ProX/PRXD1"/>
</dbReference>
<evidence type="ECO:0000313" key="3">
    <source>
        <dbReference type="EMBL" id="SEH50915.1"/>
    </source>
</evidence>
<dbReference type="EMBL" id="FOGP01000003">
    <property type="protein sequence ID" value="SER48070.1"/>
    <property type="molecule type" value="Genomic_DNA"/>
</dbReference>
<protein>
    <submittedName>
        <fullName evidence="4">Ala-tRNA(Pro) deacylase</fullName>
    </submittedName>
</protein>
<dbReference type="Pfam" id="PF04073">
    <property type="entry name" value="tRNA_edit"/>
    <property type="match status" value="1"/>
</dbReference>
<organism evidence="4 5">
    <name type="scientific">Parafannyhessea umbonata</name>
    <dbReference type="NCBI Taxonomy" id="604330"/>
    <lineage>
        <taxon>Bacteria</taxon>
        <taxon>Bacillati</taxon>
        <taxon>Actinomycetota</taxon>
        <taxon>Coriobacteriia</taxon>
        <taxon>Coriobacteriales</taxon>
        <taxon>Atopobiaceae</taxon>
        <taxon>Parafannyhessea</taxon>
    </lineage>
</organism>
<dbReference type="InterPro" id="IPR007214">
    <property type="entry name" value="YbaK/aa-tRNA-synth-assoc-dom"/>
</dbReference>
<dbReference type="PANTHER" id="PTHR31423:SF3">
    <property type="entry name" value="PROLYL-TRNA SYNTHETASE ASSOCIATED DOMAIN-CONTAINING PROTEIN 1-RELATED"/>
    <property type="match status" value="1"/>
</dbReference>
<evidence type="ECO:0000259" key="2">
    <source>
        <dbReference type="Pfam" id="PF04073"/>
    </source>
</evidence>
<evidence type="ECO:0000313" key="4">
    <source>
        <dbReference type="EMBL" id="SER48070.1"/>
    </source>
</evidence>
<keyword evidence="6" id="KW-1185">Reference proteome</keyword>
<dbReference type="InterPro" id="IPR036754">
    <property type="entry name" value="YbaK/aa-tRNA-synt-asso_dom_sf"/>
</dbReference>
<comment type="similarity">
    <text evidence="1">Belongs to the PRORSD1 family.</text>
</comment>
<reference evidence="5 6" key="1">
    <citation type="submission" date="2016-10" db="EMBL/GenBank/DDBJ databases">
        <authorList>
            <person name="Varghese N."/>
            <person name="Submissions S."/>
        </authorList>
    </citation>
    <scope>NUCLEOTIDE SEQUENCE [LARGE SCALE GENOMIC DNA]</scope>
    <source>
        <strain evidence="5">KHGC19</strain>
        <strain evidence="3 6">WCP15</strain>
    </source>
</reference>
<evidence type="ECO:0000313" key="6">
    <source>
        <dbReference type="Proteomes" id="UP000199135"/>
    </source>
</evidence>
<dbReference type="EMBL" id="FNWT01000004">
    <property type="protein sequence ID" value="SEH50915.1"/>
    <property type="molecule type" value="Genomic_DNA"/>
</dbReference>
<proteinExistence type="inferred from homology"/>
<evidence type="ECO:0000256" key="1">
    <source>
        <dbReference type="ARBA" id="ARBA00010201"/>
    </source>
</evidence>
<evidence type="ECO:0000313" key="5">
    <source>
        <dbReference type="Proteomes" id="UP000199128"/>
    </source>
</evidence>
<reference evidence="4" key="2">
    <citation type="submission" date="2016-10" db="EMBL/GenBank/DDBJ databases">
        <authorList>
            <person name="de Groot N.N."/>
        </authorList>
    </citation>
    <scope>NUCLEOTIDE SEQUENCE [LARGE SCALE GENOMIC DNA]</scope>
    <source>
        <strain evidence="4">KHGC19</strain>
    </source>
</reference>
<dbReference type="SUPFAM" id="SSF55826">
    <property type="entry name" value="YbaK/ProRS associated domain"/>
    <property type="match status" value="1"/>
</dbReference>
<accession>A0A1H9PJ04</accession>
<dbReference type="Gene3D" id="3.90.960.10">
    <property type="entry name" value="YbaK/aminoacyl-tRNA synthetase-associated domain"/>
    <property type="match status" value="1"/>
</dbReference>
<dbReference type="CDD" id="cd04335">
    <property type="entry name" value="PrdX_deacylase"/>
    <property type="match status" value="1"/>
</dbReference>
<dbReference type="Proteomes" id="UP000199135">
    <property type="component" value="Unassembled WGS sequence"/>
</dbReference>
<name>A0A1H9PJ04_9ACTN</name>
<dbReference type="AlphaFoldDB" id="A0A1H9PJ04"/>